<protein>
    <recommendedName>
        <fullName evidence="2">Peptide deformylase</fullName>
        <shortName evidence="2">PDF</shortName>
        <ecNumber evidence="2">3.5.1.88</ecNumber>
    </recommendedName>
    <alternativeName>
        <fullName evidence="2">Polypeptide deformylase</fullName>
    </alternativeName>
</protein>
<feature type="domain" description="HTH cro/C1-type" evidence="4">
    <location>
        <begin position="25"/>
        <end position="58"/>
    </location>
</feature>
<dbReference type="EMBL" id="CP012752">
    <property type="protein sequence ID" value="ALG09127.1"/>
    <property type="molecule type" value="Genomic_DNA"/>
</dbReference>
<evidence type="ECO:0000313" key="5">
    <source>
        <dbReference type="EMBL" id="ALG09127.1"/>
    </source>
</evidence>
<dbReference type="STRING" id="860235.AOZ06_21385"/>
<feature type="active site" evidence="2">
    <location>
        <position position="472"/>
    </location>
</feature>
<proteinExistence type="inferred from homology"/>
<keyword evidence="6" id="KW-1185">Reference proteome</keyword>
<dbReference type="AlphaFoldDB" id="A0A0N7F3N5"/>
<dbReference type="GO" id="GO:0046872">
    <property type="term" value="F:metal ion binding"/>
    <property type="evidence" value="ECO:0007669"/>
    <property type="project" value="UniProtKB-KW"/>
</dbReference>
<evidence type="ECO:0000259" key="4">
    <source>
        <dbReference type="PROSITE" id="PS50943"/>
    </source>
</evidence>
<dbReference type="SMART" id="SM00530">
    <property type="entry name" value="HTH_XRE"/>
    <property type="match status" value="1"/>
</dbReference>
<comment type="catalytic activity">
    <reaction evidence="2">
        <text>N-terminal N-formyl-L-methionyl-[peptide] + H2O = N-terminal L-methionyl-[peptide] + formate</text>
        <dbReference type="Rhea" id="RHEA:24420"/>
        <dbReference type="Rhea" id="RHEA-COMP:10639"/>
        <dbReference type="Rhea" id="RHEA-COMP:10640"/>
        <dbReference type="ChEBI" id="CHEBI:15377"/>
        <dbReference type="ChEBI" id="CHEBI:15740"/>
        <dbReference type="ChEBI" id="CHEBI:49298"/>
        <dbReference type="ChEBI" id="CHEBI:64731"/>
        <dbReference type="EC" id="3.5.1.88"/>
    </reaction>
</comment>
<feature type="binding site" evidence="2">
    <location>
        <position position="471"/>
    </location>
    <ligand>
        <name>Fe cation</name>
        <dbReference type="ChEBI" id="CHEBI:24875"/>
    </ligand>
</feature>
<keyword evidence="2" id="KW-0648">Protein biosynthesis</keyword>
<dbReference type="SUPFAM" id="SSF56420">
    <property type="entry name" value="Peptide deformylase"/>
    <property type="match status" value="1"/>
</dbReference>
<feature type="binding site" evidence="2">
    <location>
        <position position="429"/>
    </location>
    <ligand>
        <name>Fe cation</name>
        <dbReference type="ChEBI" id="CHEBI:24875"/>
    </ligand>
</feature>
<dbReference type="PRINTS" id="PR01576">
    <property type="entry name" value="PDEFORMYLASE"/>
</dbReference>
<keyword evidence="2" id="KW-0479">Metal-binding</keyword>
<reference evidence="5 6" key="1">
    <citation type="submission" date="2015-07" db="EMBL/GenBank/DDBJ databases">
        <title>Genome sequencing of Kibdelosporangium phytohabitans.</title>
        <authorList>
            <person name="Qin S."/>
            <person name="Xing K."/>
        </authorList>
    </citation>
    <scope>NUCLEOTIDE SEQUENCE [LARGE SCALE GENOMIC DNA]</scope>
    <source>
        <strain evidence="5 6">KLBMP1111</strain>
    </source>
</reference>
<dbReference type="Proteomes" id="UP000063699">
    <property type="component" value="Chromosome"/>
</dbReference>
<evidence type="ECO:0000256" key="1">
    <source>
        <dbReference type="ARBA" id="ARBA00010759"/>
    </source>
</evidence>
<dbReference type="InterPro" id="IPR023635">
    <property type="entry name" value="Peptide_deformylase"/>
</dbReference>
<dbReference type="EC" id="3.5.1.88" evidence="2"/>
<keyword evidence="2" id="KW-0378">Hydrolase</keyword>
<sequence>MADDLGSQPDEGESTGAFSRAFSDIRQRRGLSRNALAKLMNYSRSYVSKVESGAERPSRNFLNSAERAMNDNGTLRRAYAESFDSRTPSSADDLHLREAAEMVTDDGTIQVLREESALHYDNRVYRLNQRRLLRNNGTRPIDRYLIRIAVGKFPDDPKLCDLLYAQNPVTWDELNLQAWHGTERTKPMRWAVHHDKPDFKEVWLRFGGENGHFPLYPGESGWIEYEYTVDEQHWGDWYQRTIRLPTRHLSIRLDFPAAFDMTAWGLYTSMWNDAMPFATPIQSSTENGRQIYTWATDNPPVGSRYRVEWKVVYSPHPVGEPGQSARPSQNMKALGIRQRDDDILRRRAREFELPLERNDAERTISELRSALNRVTLAHVFAKGSSISAQQIGVDRAAAIVRSVEGEMIELLNPRIIRSSDQIDEQYEGCLSFFDVRGVVPRALHVEVVHTNLDGTHRITVFERAVARLVAHEVDHLNGLLYTDRMAGGTQLIPVEQYDGIGKKWEI</sequence>
<dbReference type="Gene3D" id="1.10.260.40">
    <property type="entry name" value="lambda repressor-like DNA-binding domains"/>
    <property type="match status" value="1"/>
</dbReference>
<dbReference type="InterPro" id="IPR001387">
    <property type="entry name" value="Cro/C1-type_HTH"/>
</dbReference>
<evidence type="ECO:0000256" key="2">
    <source>
        <dbReference type="HAMAP-Rule" id="MF_00163"/>
    </source>
</evidence>
<dbReference type="PANTHER" id="PTHR10458">
    <property type="entry name" value="PEPTIDE DEFORMYLASE"/>
    <property type="match status" value="1"/>
</dbReference>
<dbReference type="InterPro" id="IPR036821">
    <property type="entry name" value="Peptide_deformylase_sf"/>
</dbReference>
<dbReference type="GO" id="GO:0006412">
    <property type="term" value="P:translation"/>
    <property type="evidence" value="ECO:0007669"/>
    <property type="project" value="UniProtKB-UniRule"/>
</dbReference>
<dbReference type="GO" id="GO:0003677">
    <property type="term" value="F:DNA binding"/>
    <property type="evidence" value="ECO:0007669"/>
    <property type="project" value="InterPro"/>
</dbReference>
<dbReference type="Pfam" id="PF01327">
    <property type="entry name" value="Pep_deformylase"/>
    <property type="match status" value="1"/>
</dbReference>
<accession>A0A0N7F3N5</accession>
<dbReference type="OrthoDB" id="3203858at2"/>
<comment type="cofactor">
    <cofactor evidence="2">
        <name>Fe(2+)</name>
        <dbReference type="ChEBI" id="CHEBI:29033"/>
    </cofactor>
    <text evidence="2">Binds 1 Fe(2+) ion.</text>
</comment>
<dbReference type="Gene3D" id="3.90.45.10">
    <property type="entry name" value="Peptide deformylase"/>
    <property type="match status" value="1"/>
</dbReference>
<evidence type="ECO:0000313" key="6">
    <source>
        <dbReference type="Proteomes" id="UP000063699"/>
    </source>
</evidence>
<evidence type="ECO:0000256" key="3">
    <source>
        <dbReference type="SAM" id="MobiDB-lite"/>
    </source>
</evidence>
<dbReference type="SUPFAM" id="SSF47413">
    <property type="entry name" value="lambda repressor-like DNA-binding domains"/>
    <property type="match status" value="1"/>
</dbReference>
<dbReference type="GO" id="GO:0042586">
    <property type="term" value="F:peptide deformylase activity"/>
    <property type="evidence" value="ECO:0007669"/>
    <property type="project" value="UniProtKB-UniRule"/>
</dbReference>
<dbReference type="RefSeq" id="WP_054291031.1">
    <property type="nucleotide sequence ID" value="NZ_CP012752.1"/>
</dbReference>
<dbReference type="InterPro" id="IPR010982">
    <property type="entry name" value="Lambda_DNA-bd_dom_sf"/>
</dbReference>
<dbReference type="Pfam" id="PF13560">
    <property type="entry name" value="HTH_31"/>
    <property type="match status" value="1"/>
</dbReference>
<keyword evidence="2" id="KW-0408">Iron</keyword>
<dbReference type="PROSITE" id="PS50943">
    <property type="entry name" value="HTH_CROC1"/>
    <property type="match status" value="1"/>
</dbReference>
<dbReference type="KEGG" id="kphy:AOZ06_21385"/>
<name>A0A0N7F3N5_9PSEU</name>
<feature type="binding site" evidence="2">
    <location>
        <position position="475"/>
    </location>
    <ligand>
        <name>Fe cation</name>
        <dbReference type="ChEBI" id="CHEBI:24875"/>
    </ligand>
</feature>
<gene>
    <name evidence="2" type="primary">def</name>
    <name evidence="5" type="ORF">AOZ06_21385</name>
</gene>
<feature type="region of interest" description="Disordered" evidence="3">
    <location>
        <begin position="1"/>
        <end position="21"/>
    </location>
</feature>
<organism evidence="5 6">
    <name type="scientific">Kibdelosporangium phytohabitans</name>
    <dbReference type="NCBI Taxonomy" id="860235"/>
    <lineage>
        <taxon>Bacteria</taxon>
        <taxon>Bacillati</taxon>
        <taxon>Actinomycetota</taxon>
        <taxon>Actinomycetes</taxon>
        <taxon>Pseudonocardiales</taxon>
        <taxon>Pseudonocardiaceae</taxon>
        <taxon>Kibdelosporangium</taxon>
    </lineage>
</organism>
<dbReference type="HAMAP" id="MF_00163">
    <property type="entry name" value="Pep_deformylase"/>
    <property type="match status" value="1"/>
</dbReference>
<comment type="similarity">
    <text evidence="1 2">Belongs to the polypeptide deformylase family.</text>
</comment>
<comment type="function">
    <text evidence="2">Removes the formyl group from the N-terminal Met of newly synthesized proteins. Requires at least a dipeptide for an efficient rate of reaction. N-terminal L-methionine is a prerequisite for activity but the enzyme has broad specificity at other positions.</text>
</comment>
<dbReference type="CDD" id="cd00093">
    <property type="entry name" value="HTH_XRE"/>
    <property type="match status" value="1"/>
</dbReference>
<dbReference type="PANTHER" id="PTHR10458:SF22">
    <property type="entry name" value="PEPTIDE DEFORMYLASE"/>
    <property type="match status" value="1"/>
</dbReference>